<dbReference type="EMBL" id="JRFJ01000002">
    <property type="protein sequence ID" value="KHJ54823.1"/>
    <property type="molecule type" value="Genomic_DNA"/>
</dbReference>
<dbReference type="InterPro" id="IPR007630">
    <property type="entry name" value="RNA_pol_sigma70_r4"/>
</dbReference>
<dbReference type="GO" id="GO:0006352">
    <property type="term" value="P:DNA-templated transcription initiation"/>
    <property type="evidence" value="ECO:0007669"/>
    <property type="project" value="InterPro"/>
</dbReference>
<accession>A0A0B1Q214</accession>
<evidence type="ECO:0000313" key="4">
    <source>
        <dbReference type="Proteomes" id="UP000030826"/>
    </source>
</evidence>
<sequence length="110" mass="12283">MSKTSLSDRALTENFLGLAHLRGDEAALIQGYRQRGAHAGGLQRIVAGARQVHAFDARDLEALSDEFDISRDRVRQIEVRAFEKVQKAVRENAEAAERALRAPERERISA</sequence>
<dbReference type="AlphaFoldDB" id="A0A0B1Q214"/>
<dbReference type="GO" id="GO:0003700">
    <property type="term" value="F:DNA-binding transcription factor activity"/>
    <property type="evidence" value="ECO:0007669"/>
    <property type="project" value="InterPro"/>
</dbReference>
<dbReference type="InterPro" id="IPR036388">
    <property type="entry name" value="WH-like_DNA-bd_sf"/>
</dbReference>
<dbReference type="SUPFAM" id="SSF88659">
    <property type="entry name" value="Sigma3 and sigma4 domains of RNA polymerase sigma factors"/>
    <property type="match status" value="1"/>
</dbReference>
<dbReference type="Proteomes" id="UP000030826">
    <property type="component" value="Unassembled WGS sequence"/>
</dbReference>
<reference evidence="3 4" key="1">
    <citation type="submission" date="2014-09" db="EMBL/GenBank/DDBJ databases">
        <title>Isolation and characterization of Aurantimonas altamirensis ON-56566 from clinical sample following a dog bite.</title>
        <authorList>
            <person name="Eshaghi A."/>
            <person name="Li A."/>
            <person name="Shahinas D."/>
            <person name="Bahn P."/>
            <person name="Kus J.V."/>
            <person name="Patel S.N."/>
        </authorList>
    </citation>
    <scope>NUCLEOTIDE SEQUENCE [LARGE SCALE GENOMIC DNA]</scope>
    <source>
        <strain evidence="3 4">ON-56566</strain>
    </source>
</reference>
<dbReference type="Gene3D" id="1.10.10.10">
    <property type="entry name" value="Winged helix-like DNA-binding domain superfamily/Winged helix DNA-binding domain"/>
    <property type="match status" value="1"/>
</dbReference>
<protein>
    <recommendedName>
        <fullName evidence="2">RNA polymerase sigma-70 region 4 domain-containing protein</fullName>
    </recommendedName>
</protein>
<name>A0A0B1Q214_9HYPH</name>
<evidence type="ECO:0000313" key="3">
    <source>
        <dbReference type="EMBL" id="KHJ54823.1"/>
    </source>
</evidence>
<dbReference type="Pfam" id="PF04545">
    <property type="entry name" value="Sigma70_r4"/>
    <property type="match status" value="1"/>
</dbReference>
<feature type="domain" description="RNA polymerase sigma-70 region 4" evidence="2">
    <location>
        <begin position="55"/>
        <end position="87"/>
    </location>
</feature>
<feature type="region of interest" description="Disordered" evidence="1">
    <location>
        <begin position="91"/>
        <end position="110"/>
    </location>
</feature>
<gene>
    <name evidence="3" type="ORF">LA66_09665</name>
</gene>
<evidence type="ECO:0000256" key="1">
    <source>
        <dbReference type="SAM" id="MobiDB-lite"/>
    </source>
</evidence>
<organism evidence="3 4">
    <name type="scientific">Aureimonas altamirensis</name>
    <dbReference type="NCBI Taxonomy" id="370622"/>
    <lineage>
        <taxon>Bacteria</taxon>
        <taxon>Pseudomonadati</taxon>
        <taxon>Pseudomonadota</taxon>
        <taxon>Alphaproteobacteria</taxon>
        <taxon>Hyphomicrobiales</taxon>
        <taxon>Aurantimonadaceae</taxon>
        <taxon>Aureimonas</taxon>
    </lineage>
</organism>
<proteinExistence type="predicted"/>
<evidence type="ECO:0000259" key="2">
    <source>
        <dbReference type="Pfam" id="PF04545"/>
    </source>
</evidence>
<dbReference type="InterPro" id="IPR013324">
    <property type="entry name" value="RNA_pol_sigma_r3/r4-like"/>
</dbReference>
<comment type="caution">
    <text evidence="3">The sequence shown here is derived from an EMBL/GenBank/DDBJ whole genome shotgun (WGS) entry which is preliminary data.</text>
</comment>
<dbReference type="STRING" id="370622.LA66_09665"/>